<sequence length="110" mass="12576">MTKVMRIGDENVEIRPIKPLRARLMREVCTEFGLAETCSFSACRRGRRCATAEVYCYQALRQEINAIILPALRARANGAPLTEWPSREDWEAFCADQWPDSATPDKLDRT</sequence>
<reference evidence="1 2" key="1">
    <citation type="submission" date="2016-10" db="EMBL/GenBank/DDBJ databases">
        <authorList>
            <person name="de Groot N.N."/>
        </authorList>
    </citation>
    <scope>NUCLEOTIDE SEQUENCE [LARGE SCALE GENOMIC DNA]</scope>
    <source>
        <strain evidence="1 2">ATCC 35022</strain>
    </source>
</reference>
<dbReference type="EMBL" id="FMXQ01000003">
    <property type="protein sequence ID" value="SDB25624.1"/>
    <property type="molecule type" value="Genomic_DNA"/>
</dbReference>
<proteinExistence type="predicted"/>
<evidence type="ECO:0000313" key="2">
    <source>
        <dbReference type="Proteomes" id="UP000199071"/>
    </source>
</evidence>
<accession>A0A1G6BYF3</accession>
<dbReference type="RefSeq" id="WP_090876256.1">
    <property type="nucleotide sequence ID" value="NZ_FMXQ01000003.1"/>
</dbReference>
<organism evidence="1 2">
    <name type="scientific">Bauldia litoralis</name>
    <dbReference type="NCBI Taxonomy" id="665467"/>
    <lineage>
        <taxon>Bacteria</taxon>
        <taxon>Pseudomonadati</taxon>
        <taxon>Pseudomonadota</taxon>
        <taxon>Alphaproteobacteria</taxon>
        <taxon>Hyphomicrobiales</taxon>
        <taxon>Kaistiaceae</taxon>
        <taxon>Bauldia</taxon>
    </lineage>
</organism>
<gene>
    <name evidence="1" type="ORF">SAMN02982931_02002</name>
</gene>
<dbReference type="AlphaFoldDB" id="A0A1G6BYF3"/>
<name>A0A1G6BYF3_9HYPH</name>
<protein>
    <submittedName>
        <fullName evidence="1">Uncharacterized protein</fullName>
    </submittedName>
</protein>
<dbReference type="Proteomes" id="UP000199071">
    <property type="component" value="Unassembled WGS sequence"/>
</dbReference>
<evidence type="ECO:0000313" key="1">
    <source>
        <dbReference type="EMBL" id="SDB25624.1"/>
    </source>
</evidence>
<keyword evidence="2" id="KW-1185">Reference proteome</keyword>